<gene>
    <name evidence="4" type="ORF">CV102_03050</name>
</gene>
<dbReference type="EMBL" id="PHNJ01000001">
    <property type="protein sequence ID" value="TYL40562.1"/>
    <property type="molecule type" value="Genomic_DNA"/>
</dbReference>
<dbReference type="InterPro" id="IPR036249">
    <property type="entry name" value="Thioredoxin-like_sf"/>
</dbReference>
<keyword evidence="2" id="KW-0249">Electron transport</keyword>
<dbReference type="RefSeq" id="WP_148856380.1">
    <property type="nucleotide sequence ID" value="NZ_PHNJ01000001.1"/>
</dbReference>
<evidence type="ECO:0000313" key="4">
    <source>
        <dbReference type="EMBL" id="TYL40562.1"/>
    </source>
</evidence>
<comment type="similarity">
    <text evidence="1">Belongs to the glutaredoxin family.</text>
</comment>
<dbReference type="SUPFAM" id="SSF52833">
    <property type="entry name" value="Thioredoxin-like"/>
    <property type="match status" value="1"/>
</dbReference>
<comment type="caution">
    <text evidence="4">The sequence shown here is derived from an EMBL/GenBank/DDBJ whole genome shotgun (WGS) entry which is preliminary data.</text>
</comment>
<dbReference type="OrthoDB" id="15256at2157"/>
<protein>
    <submittedName>
        <fullName evidence="4">Disulfide bond formation protein DsbA</fullName>
    </submittedName>
</protein>
<evidence type="ECO:0000256" key="2">
    <source>
        <dbReference type="ARBA" id="ARBA00022982"/>
    </source>
</evidence>
<proteinExistence type="inferred from homology"/>
<dbReference type="AlphaFoldDB" id="A0A8J8Q7J3"/>
<reference evidence="4" key="1">
    <citation type="submission" date="2017-11" db="EMBL/GenBank/DDBJ databases">
        <authorList>
            <person name="Kajale S.C."/>
            <person name="Sharma A."/>
        </authorList>
    </citation>
    <scope>NUCLEOTIDE SEQUENCE</scope>
    <source>
        <strain evidence="4">LS1_42</strain>
    </source>
</reference>
<organism evidence="4 5">
    <name type="scientific">Natronococcus pandeyae</name>
    <dbReference type="NCBI Taxonomy" id="2055836"/>
    <lineage>
        <taxon>Archaea</taxon>
        <taxon>Methanobacteriati</taxon>
        <taxon>Methanobacteriota</taxon>
        <taxon>Stenosarchaea group</taxon>
        <taxon>Halobacteria</taxon>
        <taxon>Halobacteriales</taxon>
        <taxon>Natrialbaceae</taxon>
        <taxon>Natronococcus</taxon>
    </lineage>
</organism>
<evidence type="ECO:0000313" key="5">
    <source>
        <dbReference type="Proteomes" id="UP000766904"/>
    </source>
</evidence>
<dbReference type="Gene3D" id="3.40.30.10">
    <property type="entry name" value="Glutaredoxin"/>
    <property type="match status" value="1"/>
</dbReference>
<keyword evidence="5" id="KW-1185">Reference proteome</keyword>
<dbReference type="PROSITE" id="PS51257">
    <property type="entry name" value="PROKAR_LIPOPROTEIN"/>
    <property type="match status" value="1"/>
</dbReference>
<dbReference type="CDD" id="cd02972">
    <property type="entry name" value="DsbA_family"/>
    <property type="match status" value="1"/>
</dbReference>
<evidence type="ECO:0000256" key="1">
    <source>
        <dbReference type="ARBA" id="ARBA00007787"/>
    </source>
</evidence>
<sequence>MNRRSFLTLAAGVGTSLALAGCTALFDASLPSELEDVEPDADQLPTPTVGEGDVTIDVYEDFGCPACQEFQADVFPQLEQRLLEDDEATYRHYDFPLPVEDESIPMANAARTVQAATGTDDEPTGQFFEYKRAVMEASDWSDEGLANLAEAETDIDPNNVLDGLEEKTYYPTLAADWNRGDENGVDSTPTVLVDGEPVEDPLDVDEIVSAVENAA</sequence>
<keyword evidence="2" id="KW-0813">Transport</keyword>
<dbReference type="InterPro" id="IPR012336">
    <property type="entry name" value="Thioredoxin-like_fold"/>
</dbReference>
<accession>A0A8J8Q7J3</accession>
<dbReference type="Pfam" id="PF13462">
    <property type="entry name" value="Thioredoxin_4"/>
    <property type="match status" value="1"/>
</dbReference>
<evidence type="ECO:0000259" key="3">
    <source>
        <dbReference type="Pfam" id="PF13462"/>
    </source>
</evidence>
<name>A0A8J8Q7J3_9EURY</name>
<dbReference type="Proteomes" id="UP000766904">
    <property type="component" value="Unassembled WGS sequence"/>
</dbReference>
<feature type="domain" description="Thioredoxin-like fold" evidence="3">
    <location>
        <begin position="53"/>
        <end position="212"/>
    </location>
</feature>